<protein>
    <submittedName>
        <fullName evidence="2">PAZ domain-containing protein</fullName>
    </submittedName>
</protein>
<dbReference type="AlphaFoldDB" id="A0A1I7UKV0"/>
<evidence type="ECO:0000313" key="2">
    <source>
        <dbReference type="WBParaSite" id="Csp11.Scaffold630.g16968.t1"/>
    </source>
</evidence>
<dbReference type="WBParaSite" id="Csp11.Scaffold630.g16968.t1">
    <property type="protein sequence ID" value="Csp11.Scaffold630.g16968.t1"/>
    <property type="gene ID" value="Csp11.Scaffold630.g16968"/>
</dbReference>
<sequence>MSGRHKYPFNNVCFFENAREHIERDDFSEIPIGKIGGVDGWYFTIQQRIISDEVRYYPFISTDEEKTMFKYRVYSNILKNDGLSTT</sequence>
<name>A0A1I7UKV0_9PELO</name>
<keyword evidence="1" id="KW-1185">Reference proteome</keyword>
<evidence type="ECO:0000313" key="1">
    <source>
        <dbReference type="Proteomes" id="UP000095282"/>
    </source>
</evidence>
<accession>A0A1I7UKV0</accession>
<dbReference type="Proteomes" id="UP000095282">
    <property type="component" value="Unplaced"/>
</dbReference>
<organism evidence="1 2">
    <name type="scientific">Caenorhabditis tropicalis</name>
    <dbReference type="NCBI Taxonomy" id="1561998"/>
    <lineage>
        <taxon>Eukaryota</taxon>
        <taxon>Metazoa</taxon>
        <taxon>Ecdysozoa</taxon>
        <taxon>Nematoda</taxon>
        <taxon>Chromadorea</taxon>
        <taxon>Rhabditida</taxon>
        <taxon>Rhabditina</taxon>
        <taxon>Rhabditomorpha</taxon>
        <taxon>Rhabditoidea</taxon>
        <taxon>Rhabditidae</taxon>
        <taxon>Peloderinae</taxon>
        <taxon>Caenorhabditis</taxon>
    </lineage>
</organism>
<proteinExistence type="predicted"/>
<reference evidence="2" key="1">
    <citation type="submission" date="2016-11" db="UniProtKB">
        <authorList>
            <consortium name="WormBaseParasite"/>
        </authorList>
    </citation>
    <scope>IDENTIFICATION</scope>
</reference>